<keyword evidence="4" id="KW-0611">Plant defense</keyword>
<evidence type="ECO:0000313" key="11">
    <source>
        <dbReference type="Proteomes" id="UP000504603"/>
    </source>
</evidence>
<dbReference type="Gene3D" id="3.40.50.300">
    <property type="entry name" value="P-loop containing nucleotide triphosphate hydrolases"/>
    <property type="match status" value="1"/>
</dbReference>
<dbReference type="InterPro" id="IPR032675">
    <property type="entry name" value="LRR_dom_sf"/>
</dbReference>
<dbReference type="InterPro" id="IPR038005">
    <property type="entry name" value="RX-like_CC"/>
</dbReference>
<dbReference type="InterPro" id="IPR058922">
    <property type="entry name" value="WHD_DRP"/>
</dbReference>
<dbReference type="InterPro" id="IPR036388">
    <property type="entry name" value="WH-like_DNA-bd_sf"/>
</dbReference>
<dbReference type="Pfam" id="PF13855">
    <property type="entry name" value="LRR_8"/>
    <property type="match status" value="1"/>
</dbReference>
<evidence type="ECO:0000256" key="2">
    <source>
        <dbReference type="ARBA" id="ARBA00022737"/>
    </source>
</evidence>
<dbReference type="InterPro" id="IPR042197">
    <property type="entry name" value="Apaf_helical"/>
</dbReference>
<proteinExistence type="predicted"/>
<feature type="domain" description="Disease resistance protein winged helix" evidence="9">
    <location>
        <begin position="431"/>
        <end position="502"/>
    </location>
</feature>
<dbReference type="SUPFAM" id="SSF52058">
    <property type="entry name" value="L domain-like"/>
    <property type="match status" value="1"/>
</dbReference>
<evidence type="ECO:0000256" key="3">
    <source>
        <dbReference type="ARBA" id="ARBA00022741"/>
    </source>
</evidence>
<dbReference type="Pfam" id="PF25019">
    <property type="entry name" value="LRR_R13L1-DRL21"/>
    <property type="match status" value="1"/>
</dbReference>
<evidence type="ECO:0000313" key="12">
    <source>
        <dbReference type="RefSeq" id="XP_022154689.1"/>
    </source>
</evidence>
<name>A0A6J1DMC1_MOMCH</name>
<dbReference type="Gene3D" id="3.80.10.10">
    <property type="entry name" value="Ribonuclease Inhibitor"/>
    <property type="match status" value="1"/>
</dbReference>
<dbReference type="Pfam" id="PF00931">
    <property type="entry name" value="NB-ARC"/>
    <property type="match status" value="1"/>
</dbReference>
<dbReference type="PANTHER" id="PTHR36766:SF38">
    <property type="entry name" value="DISEASE RESISTANCE PROTEIN RGA3"/>
    <property type="match status" value="1"/>
</dbReference>
<reference evidence="12 13" key="1">
    <citation type="submission" date="2025-04" db="UniProtKB">
        <authorList>
            <consortium name="RefSeq"/>
        </authorList>
    </citation>
    <scope>IDENTIFICATION</scope>
    <source>
        <strain evidence="12 13">OHB3-1</strain>
    </source>
</reference>
<dbReference type="GO" id="GO:0043531">
    <property type="term" value="F:ADP binding"/>
    <property type="evidence" value="ECO:0007669"/>
    <property type="project" value="InterPro"/>
</dbReference>
<evidence type="ECO:0000256" key="6">
    <source>
        <dbReference type="SAM" id="SignalP"/>
    </source>
</evidence>
<evidence type="ECO:0000259" key="9">
    <source>
        <dbReference type="Pfam" id="PF23559"/>
    </source>
</evidence>
<dbReference type="Gene3D" id="1.20.5.4130">
    <property type="match status" value="1"/>
</dbReference>
<dbReference type="AlphaFoldDB" id="A0A6J1DMC1"/>
<accession>A0A6J1DMC1</accession>
<dbReference type="Gene3D" id="1.10.8.430">
    <property type="entry name" value="Helical domain of apoptotic protease-activating factors"/>
    <property type="match status" value="1"/>
</dbReference>
<feature type="domain" description="NB-ARC" evidence="7">
    <location>
        <begin position="178"/>
        <end position="342"/>
    </location>
</feature>
<feature type="signal peptide" evidence="6">
    <location>
        <begin position="1"/>
        <end position="21"/>
    </location>
</feature>
<keyword evidence="3" id="KW-0547">Nucleotide-binding</keyword>
<dbReference type="RefSeq" id="XP_022154697.1">
    <property type="nucleotide sequence ID" value="XM_022299005.1"/>
</dbReference>
<dbReference type="GO" id="GO:0005524">
    <property type="term" value="F:ATP binding"/>
    <property type="evidence" value="ECO:0007669"/>
    <property type="project" value="UniProtKB-KW"/>
</dbReference>
<keyword evidence="2" id="KW-0677">Repeat</keyword>
<dbReference type="SUPFAM" id="SSF52540">
    <property type="entry name" value="P-loop containing nucleoside triphosphate hydrolases"/>
    <property type="match status" value="1"/>
</dbReference>
<evidence type="ECO:0000259" key="7">
    <source>
        <dbReference type="Pfam" id="PF00931"/>
    </source>
</evidence>
<feature type="chain" id="PRO_5044638428" evidence="6">
    <location>
        <begin position="22"/>
        <end position="877"/>
    </location>
</feature>
<keyword evidence="5" id="KW-0067">ATP-binding</keyword>
<dbReference type="GeneID" id="111021883"/>
<dbReference type="InterPro" id="IPR056789">
    <property type="entry name" value="LRR_R13L1-DRL21"/>
</dbReference>
<dbReference type="Gene3D" id="1.10.10.10">
    <property type="entry name" value="Winged helix-like DNA-binding domain superfamily/Winged helix DNA-binding domain"/>
    <property type="match status" value="1"/>
</dbReference>
<dbReference type="Pfam" id="PF23559">
    <property type="entry name" value="WHD_DRP"/>
    <property type="match status" value="1"/>
</dbReference>
<dbReference type="FunFam" id="1.10.10.10:FF:000322">
    <property type="entry name" value="Probable disease resistance protein At1g63360"/>
    <property type="match status" value="1"/>
</dbReference>
<dbReference type="Pfam" id="PF18052">
    <property type="entry name" value="Rx_N"/>
    <property type="match status" value="1"/>
</dbReference>
<evidence type="ECO:0000256" key="4">
    <source>
        <dbReference type="ARBA" id="ARBA00022821"/>
    </source>
</evidence>
<feature type="domain" description="R13L1/DRL21-like LRR repeat region" evidence="10">
    <location>
        <begin position="684"/>
        <end position="814"/>
    </location>
</feature>
<dbReference type="PRINTS" id="PR00364">
    <property type="entry name" value="DISEASERSIST"/>
</dbReference>
<keyword evidence="1" id="KW-0433">Leucine-rich repeat</keyword>
<dbReference type="GO" id="GO:0006952">
    <property type="term" value="P:defense response"/>
    <property type="evidence" value="ECO:0007669"/>
    <property type="project" value="UniProtKB-KW"/>
</dbReference>
<evidence type="ECO:0000259" key="10">
    <source>
        <dbReference type="Pfam" id="PF25019"/>
    </source>
</evidence>
<dbReference type="InterPro" id="IPR001611">
    <property type="entry name" value="Leu-rich_rpt"/>
</dbReference>
<organism evidence="11 13">
    <name type="scientific">Momordica charantia</name>
    <name type="common">Bitter gourd</name>
    <name type="synonym">Balsam pear</name>
    <dbReference type="NCBI Taxonomy" id="3673"/>
    <lineage>
        <taxon>Eukaryota</taxon>
        <taxon>Viridiplantae</taxon>
        <taxon>Streptophyta</taxon>
        <taxon>Embryophyta</taxon>
        <taxon>Tracheophyta</taxon>
        <taxon>Spermatophyta</taxon>
        <taxon>Magnoliopsida</taxon>
        <taxon>eudicotyledons</taxon>
        <taxon>Gunneridae</taxon>
        <taxon>Pentapetalae</taxon>
        <taxon>rosids</taxon>
        <taxon>fabids</taxon>
        <taxon>Cucurbitales</taxon>
        <taxon>Cucurbitaceae</taxon>
        <taxon>Momordiceae</taxon>
        <taxon>Momordica</taxon>
    </lineage>
</organism>
<sequence>MAQSILFNVAGSLIMKLGSLAFRELALLWGVDDELEKLKDAVSAIKAVLLDAEEQQYKSHAVKNWVSRLKDVLYDVDDLIDEFSYETLRRQVKAKDGRKPEQVCMFFSKSNPVAFGFRMGQTIKDIREKLNGINADKTQFHFSERTMDTPDDGLRKGRETYSFIPEGEVIGRDDDRKAIADLLLDTNFKEDIAVIAIVGMGGLGKTTLAQSVYNDEMIRKHFALKLWVCVSEEFDVKIIVEKILESATMKRHGPFEIDTLQSLLRKEIDGKKYLFVMDDVWNENYEKWVHLKRLLMCGATGSRILITTRSIQVAKTFDVVSLYPLENLNEDDSWLLFKKMASLKGAEEELGNSNLFKIGKEIVAKLKGVPLAIRTIWRLLCSKKSEADWLFFKNNELSRAVRQENEMQSILKISYNHLSSNLKQCFAYCALFPKNYEIRKDEVIKQWVAQGFIQPQSIKAIEDVGEDYFMELLWRSFFQDIRSNELGDIKQFKMHDLMHDLACSIDENECVLASLNARSIVKRTRHVLFEFKLNETWELPESLIEAKNLTTLYNPPFDRKKPLHKMFSNHLRLRTLVLVYSFIIELPKSTSKLKHLRYLDLSCNNYIEFLPNSITELYNLETLLLCGCTGSRTLPRDTKNLISLRHLDMCDCYALTHMPKGLGEMTSLQTMNLFVLGDTNSNGLSELNGLGNLKGSLTIRDLQFQTIGDLQKNAYYLKLKSGIKRLMLHWKDGRGKKSKIVALDDEERVLECLEPHPNLQKIEILGYHGARLCNWLSSDSLVRLVTIKLSHCSRLQQLPQFDQYPFLKHLCLESLICIEYIDNNSNIYLSSSTFFPSLEKLEISTMPNLKGWWKGETSGELAQNSVSFPTMMPCLST</sequence>
<dbReference type="InterPro" id="IPR041118">
    <property type="entry name" value="Rx_N"/>
</dbReference>
<gene>
    <name evidence="12 13" type="primary">LOC111021883</name>
</gene>
<dbReference type="InterPro" id="IPR002182">
    <property type="entry name" value="NB-ARC"/>
</dbReference>
<protein>
    <submittedName>
        <fullName evidence="12 13">Disease resistance protein RGA3</fullName>
    </submittedName>
</protein>
<keyword evidence="11" id="KW-1185">Reference proteome</keyword>
<dbReference type="OrthoDB" id="5279713at2759"/>
<dbReference type="GO" id="GO:0051707">
    <property type="term" value="P:response to other organism"/>
    <property type="evidence" value="ECO:0007669"/>
    <property type="project" value="UniProtKB-ARBA"/>
</dbReference>
<feature type="domain" description="Disease resistance N-terminal" evidence="8">
    <location>
        <begin position="10"/>
        <end position="96"/>
    </location>
</feature>
<evidence type="ECO:0000256" key="5">
    <source>
        <dbReference type="ARBA" id="ARBA00022840"/>
    </source>
</evidence>
<dbReference type="Proteomes" id="UP000504603">
    <property type="component" value="Unplaced"/>
</dbReference>
<keyword evidence="6" id="KW-0732">Signal</keyword>
<dbReference type="KEGG" id="mcha:111021883"/>
<dbReference type="FunFam" id="3.40.50.300:FF:001091">
    <property type="entry name" value="Probable disease resistance protein At1g61300"/>
    <property type="match status" value="1"/>
</dbReference>
<evidence type="ECO:0000259" key="8">
    <source>
        <dbReference type="Pfam" id="PF18052"/>
    </source>
</evidence>
<evidence type="ECO:0000256" key="1">
    <source>
        <dbReference type="ARBA" id="ARBA00022614"/>
    </source>
</evidence>
<dbReference type="RefSeq" id="XP_022154689.1">
    <property type="nucleotide sequence ID" value="XM_022298997.1"/>
</dbReference>
<dbReference type="InterPro" id="IPR027417">
    <property type="entry name" value="P-loop_NTPase"/>
</dbReference>
<evidence type="ECO:0000313" key="13">
    <source>
        <dbReference type="RefSeq" id="XP_022154697.1"/>
    </source>
</evidence>
<dbReference type="CDD" id="cd14798">
    <property type="entry name" value="RX-CC_like"/>
    <property type="match status" value="1"/>
</dbReference>
<dbReference type="PANTHER" id="PTHR36766">
    <property type="entry name" value="PLANT BROAD-SPECTRUM MILDEW RESISTANCE PROTEIN RPW8"/>
    <property type="match status" value="1"/>
</dbReference>